<dbReference type="InterPro" id="IPR012337">
    <property type="entry name" value="RNaseH-like_sf"/>
</dbReference>
<gene>
    <name evidence="2" type="ORF">D0Y65_050538</name>
</gene>
<organism evidence="2 3">
    <name type="scientific">Glycine soja</name>
    <name type="common">Wild soybean</name>
    <dbReference type="NCBI Taxonomy" id="3848"/>
    <lineage>
        <taxon>Eukaryota</taxon>
        <taxon>Viridiplantae</taxon>
        <taxon>Streptophyta</taxon>
        <taxon>Embryophyta</taxon>
        <taxon>Tracheophyta</taxon>
        <taxon>Spermatophyta</taxon>
        <taxon>Magnoliopsida</taxon>
        <taxon>eudicotyledons</taxon>
        <taxon>Gunneridae</taxon>
        <taxon>Pentapetalae</taxon>
        <taxon>rosids</taxon>
        <taxon>fabids</taxon>
        <taxon>Fabales</taxon>
        <taxon>Fabaceae</taxon>
        <taxon>Papilionoideae</taxon>
        <taxon>50 kb inversion clade</taxon>
        <taxon>NPAAA clade</taxon>
        <taxon>indigoferoid/millettioid clade</taxon>
        <taxon>Phaseoleae</taxon>
        <taxon>Glycine</taxon>
        <taxon>Glycine subgen. Soja</taxon>
    </lineage>
</organism>
<proteinExistence type="predicted"/>
<dbReference type="AlphaFoldDB" id="A0A445FCI7"/>
<comment type="caution">
    <text evidence="2">The sequence shown here is derived from an EMBL/GenBank/DDBJ whole genome shotgun (WGS) entry which is preliminary data.</text>
</comment>
<evidence type="ECO:0000313" key="3">
    <source>
        <dbReference type="Proteomes" id="UP000289340"/>
    </source>
</evidence>
<dbReference type="InterPro" id="IPR008906">
    <property type="entry name" value="HATC_C_dom"/>
</dbReference>
<dbReference type="SUPFAM" id="SSF53098">
    <property type="entry name" value="Ribonuclease H-like"/>
    <property type="match status" value="1"/>
</dbReference>
<feature type="domain" description="HAT C-terminal dimerisation" evidence="1">
    <location>
        <begin position="104"/>
        <end position="173"/>
    </location>
</feature>
<name>A0A445FCI7_GLYSO</name>
<keyword evidence="3" id="KW-1185">Reference proteome</keyword>
<dbReference type="EMBL" id="QZWG01000019">
    <property type="protein sequence ID" value="RZB46549.1"/>
    <property type="molecule type" value="Genomic_DNA"/>
</dbReference>
<evidence type="ECO:0000259" key="1">
    <source>
        <dbReference type="Pfam" id="PF05699"/>
    </source>
</evidence>
<dbReference type="PANTHER" id="PTHR32166:SF122">
    <property type="entry name" value="OS09G0499600 PROTEIN"/>
    <property type="match status" value="1"/>
</dbReference>
<dbReference type="PANTHER" id="PTHR32166">
    <property type="entry name" value="OSJNBA0013A04.12 PROTEIN"/>
    <property type="match status" value="1"/>
</dbReference>
<dbReference type="GO" id="GO:0046983">
    <property type="term" value="F:protein dimerization activity"/>
    <property type="evidence" value="ECO:0007669"/>
    <property type="project" value="InterPro"/>
</dbReference>
<dbReference type="Pfam" id="PF05699">
    <property type="entry name" value="Dimer_Tnp_hAT"/>
    <property type="match status" value="1"/>
</dbReference>
<accession>A0A445FCI7</accession>
<reference evidence="2 3" key="1">
    <citation type="submission" date="2018-09" db="EMBL/GenBank/DDBJ databases">
        <title>A high-quality reference genome of wild soybean provides a powerful tool to mine soybean genomes.</title>
        <authorList>
            <person name="Xie M."/>
            <person name="Chung C.Y.L."/>
            <person name="Li M.-W."/>
            <person name="Wong F.-L."/>
            <person name="Chan T.-F."/>
            <person name="Lam H.-M."/>
        </authorList>
    </citation>
    <scope>NUCLEOTIDE SEQUENCE [LARGE SCALE GENOMIC DNA]</scope>
    <source>
        <strain evidence="3">cv. W05</strain>
        <tissue evidence="2">Hypocotyl of etiolated seedlings</tissue>
    </source>
</reference>
<protein>
    <recommendedName>
        <fullName evidence="1">HAT C-terminal dimerisation domain-containing protein</fullName>
    </recommendedName>
</protein>
<sequence>MCLKVVAPLMVDSDAKPTMSFIYEEMENAKEKIKYNFNYTRKSYEPVWKIIDERWDHQLHRPLHVAAYYLNPYLHYEPIFRHDDHQVKEGLHIGLFSMEEAKDSRKVMQPGEWWEMFGDGTPELRRFAIRVLSLTCSSSGCERNWSSFEMVHTKRRNRLHQQKMNDLVYVMYNLKLKSKQNRKNIPLPFDEIEFDDEWITEEGYNDEDEQPQGEGDGGNVELVGDVGGSSNDLVVDAFDLDNLILVKMMMHNLRKTLMMMEMGMKVMIFMEMILLEDWT</sequence>
<evidence type="ECO:0000313" key="2">
    <source>
        <dbReference type="EMBL" id="RZB46549.1"/>
    </source>
</evidence>
<dbReference type="Proteomes" id="UP000289340">
    <property type="component" value="Chromosome 19"/>
</dbReference>